<evidence type="ECO:0000259" key="1">
    <source>
        <dbReference type="Pfam" id="PF16845"/>
    </source>
</evidence>
<sequence length="120" mass="13752">MDSIVVAPRQDGVLNQNHKQCDWELIKNKDDPYVHEMGRFAVMEHAHNLLGAEWKFVSVLSCKTQVVPKGKLYCLVIEVDIAIVIPSYPHSIELYEAIVLDKQCERSWELISFDPIKPCS</sequence>
<comment type="caution">
    <text evidence="2">The sequence shown here is derived from an EMBL/GenBank/DDBJ whole genome shotgun (WGS) entry which is preliminary data.</text>
</comment>
<dbReference type="PANTHER" id="PTHR47364:SF2">
    <property type="entry name" value="CYSTEINE PROTEINASE INHIBITOR 5"/>
    <property type="match status" value="1"/>
</dbReference>
<gene>
    <name evidence="2" type="ORF">SDJN03_15915</name>
</gene>
<dbReference type="GO" id="GO:0004869">
    <property type="term" value="F:cysteine-type endopeptidase inhibitor activity"/>
    <property type="evidence" value="ECO:0007669"/>
    <property type="project" value="InterPro"/>
</dbReference>
<evidence type="ECO:0000313" key="2">
    <source>
        <dbReference type="EMBL" id="KAG6590492.1"/>
    </source>
</evidence>
<accession>A0AAV6N4G1</accession>
<name>A0AAV6N4G1_9ROSI</name>
<reference evidence="2 3" key="1">
    <citation type="journal article" date="2021" name="Hortic Res">
        <title>The domestication of Cucurbita argyrosperma as revealed by the genome of its wild relative.</title>
        <authorList>
            <person name="Barrera-Redondo J."/>
            <person name="Sanchez-de la Vega G."/>
            <person name="Aguirre-Liguori J.A."/>
            <person name="Castellanos-Morales G."/>
            <person name="Gutierrez-Guerrero Y.T."/>
            <person name="Aguirre-Dugua X."/>
            <person name="Aguirre-Planter E."/>
            <person name="Tenaillon M.I."/>
            <person name="Lira-Saade R."/>
            <person name="Eguiarte L.E."/>
        </authorList>
    </citation>
    <scope>NUCLEOTIDE SEQUENCE [LARGE SCALE GENOMIC DNA]</scope>
    <source>
        <strain evidence="2">JBR-2021</strain>
    </source>
</reference>
<feature type="non-terminal residue" evidence="2">
    <location>
        <position position="1"/>
    </location>
</feature>
<dbReference type="EMBL" id="JAGKQH010000010">
    <property type="protein sequence ID" value="KAG6590492.1"/>
    <property type="molecule type" value="Genomic_DNA"/>
</dbReference>
<protein>
    <recommendedName>
        <fullName evidence="1">Cystatin domain-containing protein</fullName>
    </recommendedName>
</protein>
<dbReference type="Pfam" id="PF16845">
    <property type="entry name" value="SQAPI"/>
    <property type="match status" value="1"/>
</dbReference>
<dbReference type="PANTHER" id="PTHR47364">
    <property type="entry name" value="CYSTEINE PROTEINASE INHIBITOR 5"/>
    <property type="match status" value="1"/>
</dbReference>
<organism evidence="2 3">
    <name type="scientific">Cucurbita argyrosperma subsp. sororia</name>
    <dbReference type="NCBI Taxonomy" id="37648"/>
    <lineage>
        <taxon>Eukaryota</taxon>
        <taxon>Viridiplantae</taxon>
        <taxon>Streptophyta</taxon>
        <taxon>Embryophyta</taxon>
        <taxon>Tracheophyta</taxon>
        <taxon>Spermatophyta</taxon>
        <taxon>Magnoliopsida</taxon>
        <taxon>eudicotyledons</taxon>
        <taxon>Gunneridae</taxon>
        <taxon>Pentapetalae</taxon>
        <taxon>rosids</taxon>
        <taxon>fabids</taxon>
        <taxon>Cucurbitales</taxon>
        <taxon>Cucurbitaceae</taxon>
        <taxon>Cucurbiteae</taxon>
        <taxon>Cucurbita</taxon>
    </lineage>
</organism>
<feature type="domain" description="Cystatin" evidence="1">
    <location>
        <begin position="26"/>
        <end position="115"/>
    </location>
</feature>
<evidence type="ECO:0000313" key="3">
    <source>
        <dbReference type="Proteomes" id="UP000685013"/>
    </source>
</evidence>
<dbReference type="AlphaFoldDB" id="A0AAV6N4G1"/>
<proteinExistence type="predicted"/>
<dbReference type="Proteomes" id="UP000685013">
    <property type="component" value="Chromosome 10"/>
</dbReference>
<dbReference type="InterPro" id="IPR000010">
    <property type="entry name" value="Cystatin_dom"/>
</dbReference>
<keyword evidence="3" id="KW-1185">Reference proteome</keyword>